<organism evidence="1 2">
    <name type="scientific">Hibiscus sabdariffa</name>
    <name type="common">roselle</name>
    <dbReference type="NCBI Taxonomy" id="183260"/>
    <lineage>
        <taxon>Eukaryota</taxon>
        <taxon>Viridiplantae</taxon>
        <taxon>Streptophyta</taxon>
        <taxon>Embryophyta</taxon>
        <taxon>Tracheophyta</taxon>
        <taxon>Spermatophyta</taxon>
        <taxon>Magnoliopsida</taxon>
        <taxon>eudicotyledons</taxon>
        <taxon>Gunneridae</taxon>
        <taxon>Pentapetalae</taxon>
        <taxon>rosids</taxon>
        <taxon>malvids</taxon>
        <taxon>Malvales</taxon>
        <taxon>Malvaceae</taxon>
        <taxon>Malvoideae</taxon>
        <taxon>Hibiscus</taxon>
    </lineage>
</organism>
<gene>
    <name evidence="1" type="ORF">V6N12_070624</name>
</gene>
<name>A0ABR2FHE0_9ROSI</name>
<proteinExistence type="predicted"/>
<reference evidence="1 2" key="1">
    <citation type="journal article" date="2024" name="G3 (Bethesda)">
        <title>Genome assembly of Hibiscus sabdariffa L. provides insights into metabolisms of medicinal natural products.</title>
        <authorList>
            <person name="Kim T."/>
        </authorList>
    </citation>
    <scope>NUCLEOTIDE SEQUENCE [LARGE SCALE GENOMIC DNA]</scope>
    <source>
        <strain evidence="1">TK-2024</strain>
        <tissue evidence="1">Old leaves</tissue>
    </source>
</reference>
<protein>
    <submittedName>
        <fullName evidence="1">Uncharacterized protein</fullName>
    </submittedName>
</protein>
<accession>A0ABR2FHE0</accession>
<evidence type="ECO:0000313" key="2">
    <source>
        <dbReference type="Proteomes" id="UP001472677"/>
    </source>
</evidence>
<dbReference type="EMBL" id="JBBPBM010000006">
    <property type="protein sequence ID" value="KAK8580346.1"/>
    <property type="molecule type" value="Genomic_DNA"/>
</dbReference>
<comment type="caution">
    <text evidence="1">The sequence shown here is derived from an EMBL/GenBank/DDBJ whole genome shotgun (WGS) entry which is preliminary data.</text>
</comment>
<evidence type="ECO:0000313" key="1">
    <source>
        <dbReference type="EMBL" id="KAK8580346.1"/>
    </source>
</evidence>
<dbReference type="Proteomes" id="UP001472677">
    <property type="component" value="Unassembled WGS sequence"/>
</dbReference>
<keyword evidence="2" id="KW-1185">Reference proteome</keyword>
<sequence>MIVDWLSELDPSIILISWFTKIWVIFEMFMLQEPLSSGVLLSFEPSSVISRLLSFEQQSGGVLLQQERFKTRIQ</sequence>